<accession>A0A0E9USS7</accession>
<dbReference type="AlphaFoldDB" id="A0A0E9USS7"/>
<dbReference type="EMBL" id="GBXM01039710">
    <property type="protein sequence ID" value="JAH68867.1"/>
    <property type="molecule type" value="Transcribed_RNA"/>
</dbReference>
<proteinExistence type="predicted"/>
<evidence type="ECO:0000313" key="1">
    <source>
        <dbReference type="EMBL" id="JAH68867.1"/>
    </source>
</evidence>
<reference evidence="1" key="1">
    <citation type="submission" date="2014-11" db="EMBL/GenBank/DDBJ databases">
        <authorList>
            <person name="Amaro Gonzalez C."/>
        </authorList>
    </citation>
    <scope>NUCLEOTIDE SEQUENCE</scope>
</reference>
<organism evidence="1">
    <name type="scientific">Anguilla anguilla</name>
    <name type="common">European freshwater eel</name>
    <name type="synonym">Muraena anguilla</name>
    <dbReference type="NCBI Taxonomy" id="7936"/>
    <lineage>
        <taxon>Eukaryota</taxon>
        <taxon>Metazoa</taxon>
        <taxon>Chordata</taxon>
        <taxon>Craniata</taxon>
        <taxon>Vertebrata</taxon>
        <taxon>Euteleostomi</taxon>
        <taxon>Actinopterygii</taxon>
        <taxon>Neopterygii</taxon>
        <taxon>Teleostei</taxon>
        <taxon>Anguilliformes</taxon>
        <taxon>Anguillidae</taxon>
        <taxon>Anguilla</taxon>
    </lineage>
</organism>
<protein>
    <submittedName>
        <fullName evidence="1">Uncharacterized protein</fullName>
    </submittedName>
</protein>
<name>A0A0E9USS7_ANGAN</name>
<reference evidence="1" key="2">
    <citation type="journal article" date="2015" name="Fish Shellfish Immunol.">
        <title>Early steps in the European eel (Anguilla anguilla)-Vibrio vulnificus interaction in the gills: Role of the RtxA13 toxin.</title>
        <authorList>
            <person name="Callol A."/>
            <person name="Pajuelo D."/>
            <person name="Ebbesson L."/>
            <person name="Teles M."/>
            <person name="MacKenzie S."/>
            <person name="Amaro C."/>
        </authorList>
    </citation>
    <scope>NUCLEOTIDE SEQUENCE</scope>
</reference>
<sequence>MTAYLVDYRVRRNSSWRNAHCAFLKLKRPCKL</sequence>